<gene>
    <name evidence="1" type="ORF">O181_078079</name>
</gene>
<reference evidence="1" key="1">
    <citation type="submission" date="2021-03" db="EMBL/GenBank/DDBJ databases">
        <title>Draft genome sequence of rust myrtle Austropuccinia psidii MF-1, a brazilian biotype.</title>
        <authorList>
            <person name="Quecine M.C."/>
            <person name="Pachon D.M.R."/>
            <person name="Bonatelli M.L."/>
            <person name="Correr F.H."/>
            <person name="Franceschini L.M."/>
            <person name="Leite T.F."/>
            <person name="Margarido G.R.A."/>
            <person name="Almeida C.A."/>
            <person name="Ferrarezi J.A."/>
            <person name="Labate C.A."/>
        </authorList>
    </citation>
    <scope>NUCLEOTIDE SEQUENCE</scope>
    <source>
        <strain evidence="1">MF-1</strain>
    </source>
</reference>
<evidence type="ECO:0008006" key="3">
    <source>
        <dbReference type="Google" id="ProtNLM"/>
    </source>
</evidence>
<accession>A0A9Q3FFT2</accession>
<evidence type="ECO:0000313" key="1">
    <source>
        <dbReference type="EMBL" id="MBW0538364.1"/>
    </source>
</evidence>
<sequence>MIRALHGLNSVQLELRGELMNKHPYLPESLVKTYCSSYRELFSPINKEPLEIIPLEEGEEKKFVNILKERRKRNKTEREYLVRYINPAQENEWLLEEDITNSEKLLRSFRNERRPKEYKS</sequence>
<dbReference type="Gene3D" id="2.40.50.40">
    <property type="match status" value="1"/>
</dbReference>
<dbReference type="EMBL" id="AVOT02042937">
    <property type="protein sequence ID" value="MBW0538364.1"/>
    <property type="molecule type" value="Genomic_DNA"/>
</dbReference>
<proteinExistence type="predicted"/>
<keyword evidence="2" id="KW-1185">Reference proteome</keyword>
<dbReference type="AlphaFoldDB" id="A0A9Q3FFT2"/>
<dbReference type="Proteomes" id="UP000765509">
    <property type="component" value="Unassembled WGS sequence"/>
</dbReference>
<name>A0A9Q3FFT2_9BASI</name>
<comment type="caution">
    <text evidence="1">The sequence shown here is derived from an EMBL/GenBank/DDBJ whole genome shotgun (WGS) entry which is preliminary data.</text>
</comment>
<evidence type="ECO:0000313" key="2">
    <source>
        <dbReference type="Proteomes" id="UP000765509"/>
    </source>
</evidence>
<dbReference type="CDD" id="cd00024">
    <property type="entry name" value="CD_CSD"/>
    <property type="match status" value="1"/>
</dbReference>
<dbReference type="SUPFAM" id="SSF54160">
    <property type="entry name" value="Chromo domain-like"/>
    <property type="match status" value="1"/>
</dbReference>
<protein>
    <recommendedName>
        <fullName evidence="3">Chromo domain-containing protein</fullName>
    </recommendedName>
</protein>
<organism evidence="1 2">
    <name type="scientific">Austropuccinia psidii MF-1</name>
    <dbReference type="NCBI Taxonomy" id="1389203"/>
    <lineage>
        <taxon>Eukaryota</taxon>
        <taxon>Fungi</taxon>
        <taxon>Dikarya</taxon>
        <taxon>Basidiomycota</taxon>
        <taxon>Pucciniomycotina</taxon>
        <taxon>Pucciniomycetes</taxon>
        <taxon>Pucciniales</taxon>
        <taxon>Sphaerophragmiaceae</taxon>
        <taxon>Austropuccinia</taxon>
    </lineage>
</organism>
<dbReference type="InterPro" id="IPR016197">
    <property type="entry name" value="Chromo-like_dom_sf"/>
</dbReference>